<dbReference type="AlphaFoldDB" id="A7TPT0"/>
<dbReference type="Gene3D" id="3.30.70.330">
    <property type="match status" value="1"/>
</dbReference>
<dbReference type="GO" id="GO:0008380">
    <property type="term" value="P:RNA splicing"/>
    <property type="evidence" value="ECO:0007669"/>
    <property type="project" value="UniProtKB-KW"/>
</dbReference>
<evidence type="ECO:0000256" key="1">
    <source>
        <dbReference type="ARBA" id="ARBA00022664"/>
    </source>
</evidence>
<keyword evidence="3" id="KW-0508">mRNA splicing</keyword>
<dbReference type="OMA" id="FIWQRPG"/>
<dbReference type="RefSeq" id="XP_001643589.1">
    <property type="nucleotide sequence ID" value="XM_001643539.1"/>
</dbReference>
<dbReference type="KEGG" id="vpo:Kpol_1073p17"/>
<feature type="compositionally biased region" description="Low complexity" evidence="4">
    <location>
        <begin position="97"/>
        <end position="121"/>
    </location>
</feature>
<feature type="domain" description="RNA recognition motif" evidence="5">
    <location>
        <begin position="440"/>
        <end position="527"/>
    </location>
</feature>
<dbReference type="FunCoup" id="A7TPT0">
    <property type="interactions" value="193"/>
</dbReference>
<dbReference type="SUPFAM" id="SSF54928">
    <property type="entry name" value="RNA-binding domain, RBD"/>
    <property type="match status" value="1"/>
</dbReference>
<dbReference type="eggNOG" id="KOG0120">
    <property type="taxonomic scope" value="Eukaryota"/>
</dbReference>
<evidence type="ECO:0000313" key="7">
    <source>
        <dbReference type="Proteomes" id="UP000000267"/>
    </source>
</evidence>
<dbReference type="STRING" id="436907.A7TPT0"/>
<evidence type="ECO:0000256" key="3">
    <source>
        <dbReference type="ARBA" id="ARBA00023187"/>
    </source>
</evidence>
<feature type="compositionally biased region" description="Polar residues" evidence="4">
    <location>
        <begin position="81"/>
        <end position="94"/>
    </location>
</feature>
<dbReference type="InterPro" id="IPR035979">
    <property type="entry name" value="RBD_domain_sf"/>
</dbReference>
<dbReference type="GO" id="GO:0003723">
    <property type="term" value="F:RNA binding"/>
    <property type="evidence" value="ECO:0007669"/>
    <property type="project" value="UniProtKB-KW"/>
</dbReference>
<proteinExistence type="predicted"/>
<feature type="compositionally biased region" description="Basic and acidic residues" evidence="4">
    <location>
        <begin position="33"/>
        <end position="42"/>
    </location>
</feature>
<dbReference type="GeneID" id="5543846"/>
<keyword evidence="7" id="KW-1185">Reference proteome</keyword>
<dbReference type="PANTHER" id="PTHR23139">
    <property type="entry name" value="RNA-BINDING PROTEIN"/>
    <property type="match status" value="1"/>
</dbReference>
<dbReference type="InterPro" id="IPR003954">
    <property type="entry name" value="RRM_euk-type"/>
</dbReference>
<sequence length="540" mass="61779">MSIEQSLEDVRSKIIASMASKNSGDSNSSSGQEDNKRTKYERLPSGPRQGNQSRFENKDVGYSNYHNRQQHQHQHQHQHQPSGSRYRGNTYNDRTSNRYNNGYRMNNRYQGGNNNNNNGNNRPYQKMAMRGNNNVVNPLDICDFSFRDEELANVTSIDKRQRMKPTRWDVTPEGFEKVLAERAKLSGLFPQPGQPQELDRTKLARVVFHGGTKSRRTRILFEDATENMLNESKASCQVVITGVKKEFELPSLENLVTVMLEGMEEEYELKSIKKATNKGEEDDHEGYVVIEVNCGEAATILISAQWYIKDKLGEAFDEAKWSRPGSYIGQTGEEDSISDHSAIAIKVDQEDEKNIQEKYGPLKFTKMITYKEKSADGESKMIDTGMMLIPGIEEEDKKLQGVKWIKPNESSSMKQERGGVTFQSISKLVVEKKRKESKTLLLLNCVDPLDLKNLQFLEEIKDTIEEGLEGVEKVKIRSPNADYRLNLEHVNEGIGNIYIRFDSVENCQEAIKRLSGSKFNDRTVLCSYYDDNDFDHFELL</sequence>
<evidence type="ECO:0000256" key="2">
    <source>
        <dbReference type="ARBA" id="ARBA00022884"/>
    </source>
</evidence>
<reference evidence="6 7" key="1">
    <citation type="journal article" date="2007" name="Proc. Natl. Acad. Sci. U.S.A.">
        <title>Independent sorting-out of thousands of duplicated gene pairs in two yeast species descended from a whole-genome duplication.</title>
        <authorList>
            <person name="Scannell D.R."/>
            <person name="Frank A.C."/>
            <person name="Conant G.C."/>
            <person name="Byrne K.P."/>
            <person name="Woolfit M."/>
            <person name="Wolfe K.H."/>
        </authorList>
    </citation>
    <scope>NUCLEOTIDE SEQUENCE [LARGE SCALE GENOMIC DNA]</scope>
    <source>
        <strain evidence="7">ATCC 22028 / DSM 70294 / BCRC 21397 / CBS 2163 / NBRC 10782 / NRRL Y-8283 / UCD 57-17</strain>
    </source>
</reference>
<keyword evidence="1" id="KW-0507">mRNA processing</keyword>
<keyword evidence="2" id="KW-0694">RNA-binding</keyword>
<feature type="compositionally biased region" description="Low complexity" evidence="4">
    <location>
        <begin position="17"/>
        <end position="31"/>
    </location>
</feature>
<dbReference type="SMART" id="SM00361">
    <property type="entry name" value="RRM_1"/>
    <property type="match status" value="1"/>
</dbReference>
<dbReference type="InterPro" id="IPR012677">
    <property type="entry name" value="Nucleotide-bd_a/b_plait_sf"/>
</dbReference>
<feature type="region of interest" description="Disordered" evidence="4">
    <location>
        <begin position="1"/>
        <end position="121"/>
    </location>
</feature>
<name>A7TPT0_VANPO</name>
<evidence type="ECO:0000313" key="6">
    <source>
        <dbReference type="EMBL" id="EDO15731.1"/>
    </source>
</evidence>
<evidence type="ECO:0000259" key="5">
    <source>
        <dbReference type="SMART" id="SM00361"/>
    </source>
</evidence>
<dbReference type="PhylomeDB" id="A7TPT0"/>
<feature type="compositionally biased region" description="Basic residues" evidence="4">
    <location>
        <begin position="68"/>
        <end position="78"/>
    </location>
</feature>
<gene>
    <name evidence="6" type="ORF">Kpol_1073p17</name>
</gene>
<dbReference type="HOGENOM" id="CLU_033573_0_0_1"/>
<accession>A7TPT0</accession>
<dbReference type="CDD" id="cd12232">
    <property type="entry name" value="RRM3_U2AF65"/>
    <property type="match status" value="1"/>
</dbReference>
<protein>
    <recommendedName>
        <fullName evidence="5">RNA recognition motif domain-containing protein</fullName>
    </recommendedName>
</protein>
<dbReference type="InParanoid" id="A7TPT0"/>
<dbReference type="EMBL" id="DS480447">
    <property type="protein sequence ID" value="EDO15731.1"/>
    <property type="molecule type" value="Genomic_DNA"/>
</dbReference>
<dbReference type="Proteomes" id="UP000000267">
    <property type="component" value="Unassembled WGS sequence"/>
</dbReference>
<dbReference type="OrthoDB" id="10266058at2759"/>
<evidence type="ECO:0000256" key="4">
    <source>
        <dbReference type="SAM" id="MobiDB-lite"/>
    </source>
</evidence>
<organism evidence="7">
    <name type="scientific">Vanderwaltozyma polyspora (strain ATCC 22028 / DSM 70294 / BCRC 21397 / CBS 2163 / NBRC 10782 / NRRL Y-8283 / UCD 57-17)</name>
    <name type="common">Kluyveromyces polysporus</name>
    <dbReference type="NCBI Taxonomy" id="436907"/>
    <lineage>
        <taxon>Eukaryota</taxon>
        <taxon>Fungi</taxon>
        <taxon>Dikarya</taxon>
        <taxon>Ascomycota</taxon>
        <taxon>Saccharomycotina</taxon>
        <taxon>Saccharomycetes</taxon>
        <taxon>Saccharomycetales</taxon>
        <taxon>Saccharomycetaceae</taxon>
        <taxon>Vanderwaltozyma</taxon>
    </lineage>
</organism>
<dbReference type="GO" id="GO:0006397">
    <property type="term" value="P:mRNA processing"/>
    <property type="evidence" value="ECO:0007669"/>
    <property type="project" value="UniProtKB-KW"/>
</dbReference>